<keyword evidence="14" id="KW-1185">Reference proteome</keyword>
<keyword evidence="7 9" id="KW-1133">Transmembrane helix</keyword>
<evidence type="ECO:0000256" key="1">
    <source>
        <dbReference type="ARBA" id="ARBA00004377"/>
    </source>
</evidence>
<name>Q0G249_9HYPH</name>
<dbReference type="Gene3D" id="2.40.30.170">
    <property type="match status" value="1"/>
</dbReference>
<evidence type="ECO:0000313" key="13">
    <source>
        <dbReference type="EMBL" id="EAU41349.1"/>
    </source>
</evidence>
<dbReference type="Gene3D" id="1.10.287.1490">
    <property type="match status" value="1"/>
</dbReference>
<keyword evidence="5 9" id="KW-0997">Cell inner membrane</keyword>
<feature type="coiled-coil region" evidence="10">
    <location>
        <begin position="225"/>
        <end position="295"/>
    </location>
</feature>
<evidence type="ECO:0000256" key="3">
    <source>
        <dbReference type="ARBA" id="ARBA00022448"/>
    </source>
</evidence>
<dbReference type="Proteomes" id="UP000004310">
    <property type="component" value="Unassembled WGS sequence"/>
</dbReference>
<evidence type="ECO:0000256" key="9">
    <source>
        <dbReference type="RuleBase" id="RU365093"/>
    </source>
</evidence>
<dbReference type="EMBL" id="AATP01000003">
    <property type="protein sequence ID" value="EAU41349.1"/>
    <property type="molecule type" value="Genomic_DNA"/>
</dbReference>
<organism evidence="13 14">
    <name type="scientific">Fulvimarina pelagi HTCC2506</name>
    <dbReference type="NCBI Taxonomy" id="314231"/>
    <lineage>
        <taxon>Bacteria</taxon>
        <taxon>Pseudomonadati</taxon>
        <taxon>Pseudomonadota</taxon>
        <taxon>Alphaproteobacteria</taxon>
        <taxon>Hyphomicrobiales</taxon>
        <taxon>Aurantimonadaceae</taxon>
        <taxon>Fulvimarina</taxon>
    </lineage>
</organism>
<feature type="domain" description="AprE-like long alpha-helical hairpin" evidence="11">
    <location>
        <begin position="110"/>
        <end position="293"/>
    </location>
</feature>
<dbReference type="PRINTS" id="PR01490">
    <property type="entry name" value="RTXTOXIND"/>
</dbReference>
<evidence type="ECO:0000256" key="5">
    <source>
        <dbReference type="ARBA" id="ARBA00022519"/>
    </source>
</evidence>
<comment type="caution">
    <text evidence="13">The sequence shown here is derived from an EMBL/GenBank/DDBJ whole genome shotgun (WGS) entry which is preliminary data.</text>
</comment>
<evidence type="ECO:0000259" key="12">
    <source>
        <dbReference type="Pfam" id="PF26002"/>
    </source>
</evidence>
<sequence>MKENNMGHALANDNRTEWYAGVPRGIGKHTTFGLLLLLATFGGFGTWAFSAPLAAAVLAPGSFVATGQNKIVQHLEGGIIDEILVSEGDQVYAGQPIVKLDETAAFAKDRQLWLKHARLEAINARLLAEYEAIDRISFPTILTANANDVEIADIMRSQELNFAGARAKLDTEIDLFARNTEALNFRAEGYSRQRGSVERQLGFLREELSGKVALLKKGYINKTQVNALQRAIAESEGQIGRLSSEIDETNSQIAKYEQQVEQAIAAYRQAALEELQSIEAELDSVREERNNSSNILKRATIHAPVDGTIVRLHYHTSGGVIESGKPIAEITPSNVPLIIEVQIPRTDIDSVKVGQEAMVRLSALNQRTTPVLDGSVFYVSADALPDRMNGAAQEVYVARVKLSADELARVRGFAPTPGMPTDIMIKTAERTFFDYVSKPVVDSMSRAFREN</sequence>
<keyword evidence="4 9" id="KW-1003">Cell membrane</keyword>
<evidence type="ECO:0000256" key="4">
    <source>
        <dbReference type="ARBA" id="ARBA00022475"/>
    </source>
</evidence>
<keyword evidence="3 9" id="KW-0813">Transport</keyword>
<comment type="subcellular location">
    <subcellularLocation>
        <location evidence="1 9">Cell inner membrane</location>
        <topology evidence="1 9">Single-pass membrane protein</topology>
    </subcellularLocation>
</comment>
<feature type="transmembrane region" description="Helical" evidence="9">
    <location>
        <begin position="34"/>
        <end position="59"/>
    </location>
</feature>
<protein>
    <recommendedName>
        <fullName evidence="9">Membrane fusion protein (MFP) family protein</fullName>
    </recommendedName>
</protein>
<dbReference type="GO" id="GO:0015031">
    <property type="term" value="P:protein transport"/>
    <property type="evidence" value="ECO:0007669"/>
    <property type="project" value="InterPro"/>
</dbReference>
<dbReference type="GO" id="GO:0005886">
    <property type="term" value="C:plasma membrane"/>
    <property type="evidence" value="ECO:0007669"/>
    <property type="project" value="UniProtKB-SubCell"/>
</dbReference>
<dbReference type="InterPro" id="IPR058982">
    <property type="entry name" value="Beta-barrel_AprE"/>
</dbReference>
<dbReference type="PANTHER" id="PTHR30386">
    <property type="entry name" value="MEMBRANE FUSION SUBUNIT OF EMRAB-TOLC MULTIDRUG EFFLUX PUMP"/>
    <property type="match status" value="1"/>
</dbReference>
<evidence type="ECO:0000256" key="10">
    <source>
        <dbReference type="SAM" id="Coils"/>
    </source>
</evidence>
<evidence type="ECO:0000259" key="11">
    <source>
        <dbReference type="Pfam" id="PF25994"/>
    </source>
</evidence>
<dbReference type="AlphaFoldDB" id="Q0G249"/>
<evidence type="ECO:0000256" key="2">
    <source>
        <dbReference type="ARBA" id="ARBA00009477"/>
    </source>
</evidence>
<keyword evidence="6 9" id="KW-0812">Transmembrane</keyword>
<reference evidence="13 14" key="1">
    <citation type="journal article" date="2010" name="J. Bacteriol.">
        <title>Genome sequence of Fulvimarina pelagi HTCC2506T, a Mn(II)-oxidizing alphaproteobacterium possessing an aerobic anoxygenic photosynthetic gene cluster and Xanthorhodopsin.</title>
        <authorList>
            <person name="Kang I."/>
            <person name="Oh H.M."/>
            <person name="Lim S.I."/>
            <person name="Ferriera S."/>
            <person name="Giovannoni S.J."/>
            <person name="Cho J.C."/>
        </authorList>
    </citation>
    <scope>NUCLEOTIDE SEQUENCE [LARGE SCALE GENOMIC DNA]</scope>
    <source>
        <strain evidence="13 14">HTCC2506</strain>
    </source>
</reference>
<dbReference type="Pfam" id="PF26002">
    <property type="entry name" value="Beta-barrel_AprE"/>
    <property type="match status" value="1"/>
</dbReference>
<accession>Q0G249</accession>
<dbReference type="InterPro" id="IPR050739">
    <property type="entry name" value="MFP"/>
</dbReference>
<dbReference type="PANTHER" id="PTHR30386:SF17">
    <property type="entry name" value="ALKALINE PROTEASE SECRETION PROTEIN APRE"/>
    <property type="match status" value="1"/>
</dbReference>
<evidence type="ECO:0000256" key="7">
    <source>
        <dbReference type="ARBA" id="ARBA00022989"/>
    </source>
</evidence>
<keyword evidence="8 9" id="KW-0472">Membrane</keyword>
<evidence type="ECO:0000256" key="8">
    <source>
        <dbReference type="ARBA" id="ARBA00023136"/>
    </source>
</evidence>
<evidence type="ECO:0000313" key="14">
    <source>
        <dbReference type="Proteomes" id="UP000004310"/>
    </source>
</evidence>
<dbReference type="eggNOG" id="COG0845">
    <property type="taxonomic scope" value="Bacteria"/>
</dbReference>
<dbReference type="Pfam" id="PF25994">
    <property type="entry name" value="HH_AprE"/>
    <property type="match status" value="1"/>
</dbReference>
<comment type="similarity">
    <text evidence="2 9">Belongs to the membrane fusion protein (MFP) (TC 8.A.1) family.</text>
</comment>
<proteinExistence type="inferred from homology"/>
<dbReference type="STRING" id="217511.GCA_001463845_02185"/>
<keyword evidence="10" id="KW-0175">Coiled coil</keyword>
<dbReference type="InterPro" id="IPR058781">
    <property type="entry name" value="HH_AprE-like"/>
</dbReference>
<dbReference type="InterPro" id="IPR010129">
    <property type="entry name" value="T1SS_HlyD"/>
</dbReference>
<gene>
    <name evidence="13" type="ORF">FP2506_01240</name>
</gene>
<dbReference type="HOGENOM" id="CLU_023976_1_1_5"/>
<dbReference type="NCBIfam" id="TIGR01843">
    <property type="entry name" value="type_I_hlyD"/>
    <property type="match status" value="1"/>
</dbReference>
<feature type="domain" description="AprE-like beta-barrel" evidence="12">
    <location>
        <begin position="337"/>
        <end position="427"/>
    </location>
</feature>
<evidence type="ECO:0000256" key="6">
    <source>
        <dbReference type="ARBA" id="ARBA00022692"/>
    </source>
</evidence>